<proteinExistence type="inferred from homology"/>
<keyword evidence="4" id="KW-1003">Cell membrane</keyword>
<comment type="subcellular location">
    <subcellularLocation>
        <location evidence="1">Cell membrane</location>
        <topology evidence="1">Single-pass type I membrane protein</topology>
    </subcellularLocation>
</comment>
<dbReference type="Gene3D" id="1.10.150.510">
    <property type="entry name" value="Receptor activity modifying family"/>
    <property type="match status" value="1"/>
</dbReference>
<dbReference type="GO" id="GO:0007186">
    <property type="term" value="P:G protein-coupled receptor signaling pathway"/>
    <property type="evidence" value="ECO:0007669"/>
    <property type="project" value="TreeGrafter"/>
</dbReference>
<dbReference type="Pfam" id="PF04901">
    <property type="entry name" value="RAMP"/>
    <property type="match status" value="1"/>
</dbReference>
<keyword evidence="10" id="KW-0675">Receptor</keyword>
<feature type="transmembrane region" description="Helical" evidence="13">
    <location>
        <begin position="149"/>
        <end position="172"/>
    </location>
</feature>
<dbReference type="GO" id="GO:0008277">
    <property type="term" value="P:regulation of G protein-coupled receptor signaling pathway"/>
    <property type="evidence" value="ECO:0007669"/>
    <property type="project" value="InterPro"/>
</dbReference>
<protein>
    <recommendedName>
        <fullName evidence="12">Receptor activity-modifying protein 3</fullName>
    </recommendedName>
</protein>
<comment type="caution">
    <text evidence="14">The sequence shown here is derived from an EMBL/GenBank/DDBJ whole genome shotgun (WGS) entry which is preliminary data.</text>
</comment>
<sequence>MNFCPQTEEKGTHCRTRNFFQMDINTTKLLLFFVAGILAKENTEVKVTCSPRGLECNKTALHLEMEECGGRFKNDMAELDPQNWCNLTHFISEYHYFTSCTENNAVKIGCFWPHPVVEHYIILIHKQFFSNCSYIPMAWTGIREDTSTLTIHILIIVTVFLTLAMVTSVVWCSRQR</sequence>
<dbReference type="GO" id="GO:0009986">
    <property type="term" value="C:cell surface"/>
    <property type="evidence" value="ECO:0007669"/>
    <property type="project" value="TreeGrafter"/>
</dbReference>
<dbReference type="EMBL" id="VFJC01000023">
    <property type="protein sequence ID" value="KAB5533045.1"/>
    <property type="molecule type" value="Genomic_DNA"/>
</dbReference>
<organism evidence="14 15">
    <name type="scientific">Pangasianodon hypophthalmus</name>
    <name type="common">Striped catfish</name>
    <name type="synonym">Helicophagus hypophthalmus</name>
    <dbReference type="NCBI Taxonomy" id="310915"/>
    <lineage>
        <taxon>Eukaryota</taxon>
        <taxon>Metazoa</taxon>
        <taxon>Chordata</taxon>
        <taxon>Craniata</taxon>
        <taxon>Vertebrata</taxon>
        <taxon>Euteleostomi</taxon>
        <taxon>Actinopterygii</taxon>
        <taxon>Neopterygii</taxon>
        <taxon>Teleostei</taxon>
        <taxon>Ostariophysi</taxon>
        <taxon>Siluriformes</taxon>
        <taxon>Pangasiidae</taxon>
        <taxon>Pangasianodon</taxon>
    </lineage>
</organism>
<keyword evidence="3" id="KW-0813">Transport</keyword>
<keyword evidence="15" id="KW-1185">Reference proteome</keyword>
<evidence type="ECO:0000313" key="14">
    <source>
        <dbReference type="EMBL" id="KAB5533045.1"/>
    </source>
</evidence>
<evidence type="ECO:0000256" key="10">
    <source>
        <dbReference type="ARBA" id="ARBA00023170"/>
    </source>
</evidence>
<evidence type="ECO:0000256" key="3">
    <source>
        <dbReference type="ARBA" id="ARBA00022448"/>
    </source>
</evidence>
<dbReference type="PANTHER" id="PTHR14076">
    <property type="entry name" value="RECEPTOR ACTIVITY MODIFYING PROTEIN RAMP"/>
    <property type="match status" value="1"/>
</dbReference>
<dbReference type="GO" id="GO:0031623">
    <property type="term" value="P:receptor internalization"/>
    <property type="evidence" value="ECO:0007669"/>
    <property type="project" value="TreeGrafter"/>
</dbReference>
<keyword evidence="9" id="KW-1015">Disulfide bond</keyword>
<keyword evidence="11" id="KW-0325">Glycoprotein</keyword>
<name>A0A5N5KRL1_PANHP</name>
<dbReference type="InterPro" id="IPR006985">
    <property type="entry name" value="RAMP"/>
</dbReference>
<reference evidence="14 15" key="1">
    <citation type="submission" date="2019-06" db="EMBL/GenBank/DDBJ databases">
        <title>A chromosome-scale genome assembly of the striped catfish, Pangasianodon hypophthalmus.</title>
        <authorList>
            <person name="Wen M."/>
            <person name="Zahm M."/>
            <person name="Roques C."/>
            <person name="Cabau C."/>
            <person name="Klopp C."/>
            <person name="Donnadieu C."/>
            <person name="Jouanno E."/>
            <person name="Avarre J.-C."/>
            <person name="Campet M."/>
            <person name="Ha T.T.T."/>
            <person name="Dugue R."/>
            <person name="Lampietro C."/>
            <person name="Louis A."/>
            <person name="Herpin A."/>
            <person name="Echchiki A."/>
            <person name="Berthelot C."/>
            <person name="Parey E."/>
            <person name="Roest-Crollius H."/>
            <person name="Braasch I."/>
            <person name="Postlethwait J."/>
            <person name="Bobe J."/>
            <person name="Montfort J."/>
            <person name="Bouchez O."/>
            <person name="Begum T."/>
            <person name="Schartl M."/>
            <person name="Guiguen Y."/>
        </authorList>
    </citation>
    <scope>NUCLEOTIDE SEQUENCE [LARGE SCALE GENOMIC DNA]</scope>
    <source>
        <strain evidence="14 15">Indonesia</strain>
        <tissue evidence="14">Blood</tissue>
    </source>
</reference>
<evidence type="ECO:0000256" key="8">
    <source>
        <dbReference type="ARBA" id="ARBA00023136"/>
    </source>
</evidence>
<dbReference type="GO" id="GO:0015026">
    <property type="term" value="F:coreceptor activity"/>
    <property type="evidence" value="ECO:0007669"/>
    <property type="project" value="InterPro"/>
</dbReference>
<keyword evidence="6" id="KW-0732">Signal</keyword>
<gene>
    <name evidence="14" type="ORF">PHYPO_G00127110</name>
</gene>
<keyword evidence="5 13" id="KW-0812">Transmembrane</keyword>
<dbReference type="GO" id="GO:0032870">
    <property type="term" value="P:cellular response to hormone stimulus"/>
    <property type="evidence" value="ECO:0007669"/>
    <property type="project" value="TreeGrafter"/>
</dbReference>
<dbReference type="Proteomes" id="UP000327468">
    <property type="component" value="Chromosome 22"/>
</dbReference>
<keyword evidence="7 13" id="KW-1133">Transmembrane helix</keyword>
<comment type="similarity">
    <text evidence="2">Belongs to the RAMP family.</text>
</comment>
<dbReference type="GO" id="GO:0005886">
    <property type="term" value="C:plasma membrane"/>
    <property type="evidence" value="ECO:0007669"/>
    <property type="project" value="UniProtKB-SubCell"/>
</dbReference>
<dbReference type="GO" id="GO:0043235">
    <property type="term" value="C:receptor complex"/>
    <property type="evidence" value="ECO:0007669"/>
    <property type="project" value="TreeGrafter"/>
</dbReference>
<accession>A0A5N5KRL1</accession>
<evidence type="ECO:0000313" key="15">
    <source>
        <dbReference type="Proteomes" id="UP000327468"/>
    </source>
</evidence>
<evidence type="ECO:0000256" key="12">
    <source>
        <dbReference type="ARBA" id="ARBA00041072"/>
    </source>
</evidence>
<evidence type="ECO:0000256" key="2">
    <source>
        <dbReference type="ARBA" id="ARBA00007087"/>
    </source>
</evidence>
<evidence type="ECO:0000256" key="13">
    <source>
        <dbReference type="SAM" id="Phobius"/>
    </source>
</evidence>
<dbReference type="PANTHER" id="PTHR14076:SF2">
    <property type="entry name" value="RECEPTOR ACTIVITY-MODIFYING PROTEIN 3"/>
    <property type="match status" value="1"/>
</dbReference>
<dbReference type="GO" id="GO:0006816">
    <property type="term" value="P:calcium ion transport"/>
    <property type="evidence" value="ECO:0007669"/>
    <property type="project" value="TreeGrafter"/>
</dbReference>
<evidence type="ECO:0000256" key="7">
    <source>
        <dbReference type="ARBA" id="ARBA00022989"/>
    </source>
</evidence>
<dbReference type="GO" id="GO:0006886">
    <property type="term" value="P:intracellular protein transport"/>
    <property type="evidence" value="ECO:0007669"/>
    <property type="project" value="InterPro"/>
</dbReference>
<dbReference type="AlphaFoldDB" id="A0A5N5KRL1"/>
<dbReference type="GO" id="GO:0072659">
    <property type="term" value="P:protein localization to plasma membrane"/>
    <property type="evidence" value="ECO:0007669"/>
    <property type="project" value="TreeGrafter"/>
</dbReference>
<evidence type="ECO:0000256" key="9">
    <source>
        <dbReference type="ARBA" id="ARBA00023157"/>
    </source>
</evidence>
<evidence type="ECO:0000256" key="6">
    <source>
        <dbReference type="ARBA" id="ARBA00022729"/>
    </source>
</evidence>
<evidence type="ECO:0000256" key="5">
    <source>
        <dbReference type="ARBA" id="ARBA00022692"/>
    </source>
</evidence>
<evidence type="ECO:0000256" key="4">
    <source>
        <dbReference type="ARBA" id="ARBA00022475"/>
    </source>
</evidence>
<keyword evidence="8 13" id="KW-0472">Membrane</keyword>
<evidence type="ECO:0000256" key="1">
    <source>
        <dbReference type="ARBA" id="ARBA00004251"/>
    </source>
</evidence>
<dbReference type="InterPro" id="IPR038126">
    <property type="entry name" value="RAMP_sf"/>
</dbReference>
<evidence type="ECO:0000256" key="11">
    <source>
        <dbReference type="ARBA" id="ARBA00023180"/>
    </source>
</evidence>